<feature type="transmembrane region" description="Helical" evidence="1">
    <location>
        <begin position="112"/>
        <end position="130"/>
    </location>
</feature>
<keyword evidence="1" id="KW-0472">Membrane</keyword>
<organism evidence="2 3">
    <name type="scientific">Cohnella thailandensis</name>
    <dbReference type="NCBI Taxonomy" id="557557"/>
    <lineage>
        <taxon>Bacteria</taxon>
        <taxon>Bacillati</taxon>
        <taxon>Bacillota</taxon>
        <taxon>Bacilli</taxon>
        <taxon>Bacillales</taxon>
        <taxon>Paenibacillaceae</taxon>
        <taxon>Cohnella</taxon>
    </lineage>
</organism>
<evidence type="ECO:0000313" key="2">
    <source>
        <dbReference type="EMBL" id="MBB6636258.1"/>
    </source>
</evidence>
<proteinExistence type="predicted"/>
<evidence type="ECO:0000256" key="1">
    <source>
        <dbReference type="SAM" id="Phobius"/>
    </source>
</evidence>
<dbReference type="Proteomes" id="UP000535838">
    <property type="component" value="Unassembled WGS sequence"/>
</dbReference>
<feature type="transmembrane region" description="Helical" evidence="1">
    <location>
        <begin position="86"/>
        <end position="105"/>
    </location>
</feature>
<keyword evidence="1" id="KW-1133">Transmembrane helix</keyword>
<sequence length="160" mass="17725">MNKQSAAVGVLALAAGLVILLGKLGVFAFIGTVFWPLLILIPGILLHVLYFGRMLPAITLVPAGILTVVAVLLVIGNWFGWHSMKYLWPFFILSVGVGLYEYYVFGPDRSKSLWTLSLALIAVSVLLFFMTLLWSWGAYLLAVILIAVGAWMVLKRPRFR</sequence>
<feature type="transmembrane region" description="Helical" evidence="1">
    <location>
        <begin position="7"/>
        <end position="27"/>
    </location>
</feature>
<evidence type="ECO:0000313" key="3">
    <source>
        <dbReference type="Proteomes" id="UP000535838"/>
    </source>
</evidence>
<protein>
    <recommendedName>
        <fullName evidence="4">DUF5668 domain-containing protein</fullName>
    </recommendedName>
</protein>
<name>A0A841T1I8_9BACL</name>
<keyword evidence="1" id="KW-0812">Transmembrane</keyword>
<feature type="transmembrane region" description="Helical" evidence="1">
    <location>
        <begin position="58"/>
        <end position="80"/>
    </location>
</feature>
<feature type="transmembrane region" description="Helical" evidence="1">
    <location>
        <begin position="136"/>
        <end position="154"/>
    </location>
</feature>
<dbReference type="RefSeq" id="WP_185121472.1">
    <property type="nucleotide sequence ID" value="NZ_JACJVQ010000017.1"/>
</dbReference>
<dbReference type="AlphaFoldDB" id="A0A841T1I8"/>
<evidence type="ECO:0008006" key="4">
    <source>
        <dbReference type="Google" id="ProtNLM"/>
    </source>
</evidence>
<keyword evidence="3" id="KW-1185">Reference proteome</keyword>
<feature type="transmembrane region" description="Helical" evidence="1">
    <location>
        <begin position="33"/>
        <end position="51"/>
    </location>
</feature>
<reference evidence="2 3" key="1">
    <citation type="submission" date="2020-08" db="EMBL/GenBank/DDBJ databases">
        <title>Cohnella phylogeny.</title>
        <authorList>
            <person name="Dunlap C."/>
        </authorList>
    </citation>
    <scope>NUCLEOTIDE SEQUENCE [LARGE SCALE GENOMIC DNA]</scope>
    <source>
        <strain evidence="2 3">DSM 25241</strain>
    </source>
</reference>
<dbReference type="EMBL" id="JACJVQ010000017">
    <property type="protein sequence ID" value="MBB6636258.1"/>
    <property type="molecule type" value="Genomic_DNA"/>
</dbReference>
<gene>
    <name evidence="2" type="ORF">H7B67_19215</name>
</gene>
<accession>A0A841T1I8</accession>
<comment type="caution">
    <text evidence="2">The sequence shown here is derived from an EMBL/GenBank/DDBJ whole genome shotgun (WGS) entry which is preliminary data.</text>
</comment>